<comment type="caution">
    <text evidence="7">The sequence shown here is derived from an EMBL/GenBank/DDBJ whole genome shotgun (WGS) entry which is preliminary data.</text>
</comment>
<dbReference type="InterPro" id="IPR029033">
    <property type="entry name" value="His_PPase_superfam"/>
</dbReference>
<feature type="binding site" evidence="6">
    <location>
        <begin position="7"/>
        <end position="14"/>
    </location>
    <ligand>
        <name>substrate</name>
    </ligand>
</feature>
<feature type="active site" description="Tele-phosphohistidine intermediate" evidence="5">
    <location>
        <position position="8"/>
    </location>
</feature>
<organism evidence="7 8">
    <name type="scientific">Levilactobacillus brevis</name>
    <name type="common">Lactobacillus brevis</name>
    <dbReference type="NCBI Taxonomy" id="1580"/>
    <lineage>
        <taxon>Bacteria</taxon>
        <taxon>Bacillati</taxon>
        <taxon>Bacillota</taxon>
        <taxon>Bacilli</taxon>
        <taxon>Lactobacillales</taxon>
        <taxon>Lactobacillaceae</taxon>
        <taxon>Levilactobacillus</taxon>
    </lineage>
</organism>
<evidence type="ECO:0000313" key="8">
    <source>
        <dbReference type="Proteomes" id="UP000217918"/>
    </source>
</evidence>
<dbReference type="GO" id="GO:0006096">
    <property type="term" value="P:glycolytic process"/>
    <property type="evidence" value="ECO:0007669"/>
    <property type="project" value="UniProtKB-KW"/>
</dbReference>
<dbReference type="CDD" id="cd07067">
    <property type="entry name" value="HP_PGM_like"/>
    <property type="match status" value="1"/>
</dbReference>
<comment type="similarity">
    <text evidence="1">Belongs to the phosphoglycerate mutase family. BPG-dependent PGAM subfamily.</text>
</comment>
<feature type="active site" description="Proton donor/acceptor" evidence="5">
    <location>
        <position position="82"/>
    </location>
</feature>
<dbReference type="RefSeq" id="WP_096109716.1">
    <property type="nucleotide sequence ID" value="NZ_NVYO01000001.1"/>
</dbReference>
<dbReference type="Pfam" id="PF00300">
    <property type="entry name" value="His_Phos_1"/>
    <property type="match status" value="1"/>
</dbReference>
<dbReference type="InterPro" id="IPR005952">
    <property type="entry name" value="Phosphogly_mut1"/>
</dbReference>
<dbReference type="PROSITE" id="PS00175">
    <property type="entry name" value="PG_MUTASE"/>
    <property type="match status" value="1"/>
</dbReference>
<evidence type="ECO:0000256" key="6">
    <source>
        <dbReference type="PIRSR" id="PIRSR613078-2"/>
    </source>
</evidence>
<sequence length="196" mass="22381">MKLLVARHGETPLNQQKKFYGSTDVSLDAVGEEQAAQLVRKLNHTKLDYIFCSGLMRAQQTARLVVKQHDEAEVRMLTDLNEKGFGNWEGLNADEIQRSDPQNWERWLESPLTFTPPTVESFMDFKYRIKQGLTEILATTESEETALVVAHLGTLRVMHQLLLATKTDFWAIHFDAGCYSSYMIHNHDTILTALNV</sequence>
<keyword evidence="3" id="KW-0324">Glycolysis</keyword>
<dbReference type="AlphaFoldDB" id="A0A2A3TTA1"/>
<evidence type="ECO:0000256" key="2">
    <source>
        <dbReference type="ARBA" id="ARBA00012028"/>
    </source>
</evidence>
<protein>
    <recommendedName>
        <fullName evidence="2">phosphoglycerate mutase (2,3-diphosphoglycerate-dependent)</fullName>
        <ecNumber evidence="2">5.4.2.11</ecNumber>
    </recommendedName>
</protein>
<feature type="binding site" evidence="6">
    <location>
        <position position="57"/>
    </location>
    <ligand>
        <name>substrate</name>
    </ligand>
</feature>
<accession>A0A2A3TTA1</accession>
<dbReference type="Gene3D" id="3.40.50.1240">
    <property type="entry name" value="Phosphoglycerate mutase-like"/>
    <property type="match status" value="1"/>
</dbReference>
<reference evidence="7 8" key="1">
    <citation type="submission" date="2017-09" db="EMBL/GenBank/DDBJ databases">
        <title>Genome sequence of Lactobacillus brevis D7.</title>
        <authorList>
            <person name="Kwon M.-S."/>
            <person name="Lim S.K."/>
            <person name="Choi H.-J."/>
        </authorList>
    </citation>
    <scope>NUCLEOTIDE SEQUENCE [LARGE SCALE GENOMIC DNA]</scope>
    <source>
        <strain evidence="7 8">D7</strain>
    </source>
</reference>
<gene>
    <name evidence="7" type="ORF">CNR29_02740</name>
</gene>
<dbReference type="EMBL" id="NVYO01000001">
    <property type="protein sequence ID" value="PBQ22993.1"/>
    <property type="molecule type" value="Genomic_DNA"/>
</dbReference>
<dbReference type="InterPro" id="IPR013078">
    <property type="entry name" value="His_Pase_superF_clade-1"/>
</dbReference>
<evidence type="ECO:0000256" key="4">
    <source>
        <dbReference type="ARBA" id="ARBA00023235"/>
    </source>
</evidence>
<dbReference type="EC" id="5.4.2.11" evidence="2"/>
<evidence type="ECO:0000256" key="1">
    <source>
        <dbReference type="ARBA" id="ARBA00006717"/>
    </source>
</evidence>
<proteinExistence type="inferred from homology"/>
<dbReference type="InterPro" id="IPR001345">
    <property type="entry name" value="PG/BPGM_mutase_AS"/>
</dbReference>
<evidence type="ECO:0000313" key="7">
    <source>
        <dbReference type="EMBL" id="PBQ22993.1"/>
    </source>
</evidence>
<dbReference type="SUPFAM" id="SSF53254">
    <property type="entry name" value="Phosphoglycerate mutase-like"/>
    <property type="match status" value="1"/>
</dbReference>
<evidence type="ECO:0000256" key="5">
    <source>
        <dbReference type="PIRSR" id="PIRSR613078-1"/>
    </source>
</evidence>
<name>A0A2A3TTA1_LEVBR</name>
<dbReference type="PANTHER" id="PTHR11931">
    <property type="entry name" value="PHOSPHOGLYCERATE MUTASE"/>
    <property type="match status" value="1"/>
</dbReference>
<dbReference type="GO" id="GO:0004619">
    <property type="term" value="F:phosphoglycerate mutase activity"/>
    <property type="evidence" value="ECO:0007669"/>
    <property type="project" value="UniProtKB-EC"/>
</dbReference>
<evidence type="ECO:0000256" key="3">
    <source>
        <dbReference type="ARBA" id="ARBA00023152"/>
    </source>
</evidence>
<dbReference type="Proteomes" id="UP000217918">
    <property type="component" value="Unassembled WGS sequence"/>
</dbReference>
<keyword evidence="4" id="KW-0413">Isomerase</keyword>
<dbReference type="SMART" id="SM00855">
    <property type="entry name" value="PGAM"/>
    <property type="match status" value="1"/>
</dbReference>